<keyword evidence="3" id="KW-1185">Reference proteome</keyword>
<feature type="region of interest" description="Disordered" evidence="1">
    <location>
        <begin position="1"/>
        <end position="22"/>
    </location>
</feature>
<proteinExistence type="predicted"/>
<dbReference type="Proteomes" id="UP001152747">
    <property type="component" value="Unassembled WGS sequence"/>
</dbReference>
<gene>
    <name evidence="2" type="ORF">CAMP_LOCUS1978</name>
</gene>
<organism evidence="2 3">
    <name type="scientific">Caenorhabditis angaria</name>
    <dbReference type="NCBI Taxonomy" id="860376"/>
    <lineage>
        <taxon>Eukaryota</taxon>
        <taxon>Metazoa</taxon>
        <taxon>Ecdysozoa</taxon>
        <taxon>Nematoda</taxon>
        <taxon>Chromadorea</taxon>
        <taxon>Rhabditida</taxon>
        <taxon>Rhabditina</taxon>
        <taxon>Rhabditomorpha</taxon>
        <taxon>Rhabditoidea</taxon>
        <taxon>Rhabditidae</taxon>
        <taxon>Peloderinae</taxon>
        <taxon>Caenorhabditis</taxon>
    </lineage>
</organism>
<sequence length="82" mass="9952">MSENMSEDGKRNINGQSEKNFDDRYRNYEKMCQERRELEKKQSILMKKTRLMVEELENKQLKQKRLLEKVKASEKLKKAQKS</sequence>
<name>A0A9P1MUI5_9PELO</name>
<evidence type="ECO:0000313" key="3">
    <source>
        <dbReference type="Proteomes" id="UP001152747"/>
    </source>
</evidence>
<accession>A0A9P1MUI5</accession>
<evidence type="ECO:0000313" key="2">
    <source>
        <dbReference type="EMBL" id="CAI5439341.1"/>
    </source>
</evidence>
<dbReference type="EMBL" id="CANHGI010000001">
    <property type="protein sequence ID" value="CAI5439341.1"/>
    <property type="molecule type" value="Genomic_DNA"/>
</dbReference>
<evidence type="ECO:0000256" key="1">
    <source>
        <dbReference type="SAM" id="MobiDB-lite"/>
    </source>
</evidence>
<reference evidence="2" key="1">
    <citation type="submission" date="2022-11" db="EMBL/GenBank/DDBJ databases">
        <authorList>
            <person name="Kikuchi T."/>
        </authorList>
    </citation>
    <scope>NUCLEOTIDE SEQUENCE</scope>
    <source>
        <strain evidence="2">PS1010</strain>
    </source>
</reference>
<comment type="caution">
    <text evidence="2">The sequence shown here is derived from an EMBL/GenBank/DDBJ whole genome shotgun (WGS) entry which is preliminary data.</text>
</comment>
<dbReference type="AlphaFoldDB" id="A0A9P1MUI5"/>
<protein>
    <submittedName>
        <fullName evidence="2">Uncharacterized protein</fullName>
    </submittedName>
</protein>